<dbReference type="Proteomes" id="UP000238350">
    <property type="component" value="Unassembled WGS sequence"/>
</dbReference>
<organism evidence="2 3">
    <name type="scientific">Wickerhamiella sorbophila</name>
    <dbReference type="NCBI Taxonomy" id="45607"/>
    <lineage>
        <taxon>Eukaryota</taxon>
        <taxon>Fungi</taxon>
        <taxon>Dikarya</taxon>
        <taxon>Ascomycota</taxon>
        <taxon>Saccharomycotina</taxon>
        <taxon>Dipodascomycetes</taxon>
        <taxon>Dipodascales</taxon>
        <taxon>Trichomonascaceae</taxon>
        <taxon>Wickerhamiella</taxon>
    </lineage>
</organism>
<dbReference type="RefSeq" id="XP_024666835.1">
    <property type="nucleotide sequence ID" value="XM_024811067.1"/>
</dbReference>
<dbReference type="AlphaFoldDB" id="A0A2T0FPH3"/>
<accession>A0A2T0FPH3</accession>
<evidence type="ECO:0000256" key="1">
    <source>
        <dbReference type="SAM" id="MobiDB-lite"/>
    </source>
</evidence>
<comment type="caution">
    <text evidence="2">The sequence shown here is derived from an EMBL/GenBank/DDBJ whole genome shotgun (WGS) entry which is preliminary data.</text>
</comment>
<evidence type="ECO:0000313" key="2">
    <source>
        <dbReference type="EMBL" id="PRT56890.1"/>
    </source>
</evidence>
<sequence>MSVFRVIGSPAAAVKASLSAGQTIKVAYAAVAVSKSLLTIDRGHYASLAGPAELVLSPQFSPSVFELSQKWTVNPRNLVAWNATFNNNVMEGPGEMVLSGRGGICQIDVGVGETLVVEADKLVAHTASAGRTIFRESRFDVASAWTSWMWAGVKDAVQWIGKKSGETVKGVSWLVSKLGAPKFDAPQLKAAQEASEASEPKEPKEPKRSFEMPQNVLTVLAKARHYNAVISDKAFHWTHSPKYVFNGPCSVLIAASKH</sequence>
<dbReference type="EMBL" id="NDIQ01000022">
    <property type="protein sequence ID" value="PRT56890.1"/>
    <property type="molecule type" value="Genomic_DNA"/>
</dbReference>
<dbReference type="SUPFAM" id="SSF51219">
    <property type="entry name" value="TRAP-like"/>
    <property type="match status" value="1"/>
</dbReference>
<keyword evidence="3" id="KW-1185">Reference proteome</keyword>
<feature type="region of interest" description="Disordered" evidence="1">
    <location>
        <begin position="189"/>
        <end position="210"/>
    </location>
</feature>
<proteinExistence type="predicted"/>
<feature type="compositionally biased region" description="Basic and acidic residues" evidence="1">
    <location>
        <begin position="198"/>
        <end position="210"/>
    </location>
</feature>
<dbReference type="GeneID" id="36518258"/>
<dbReference type="InterPro" id="IPR036983">
    <property type="entry name" value="AIM24_sf"/>
</dbReference>
<dbReference type="Gene3D" id="3.60.160.10">
    <property type="entry name" value="Mitochondrial biogenesis AIM24"/>
    <property type="match status" value="1"/>
</dbReference>
<evidence type="ECO:0000313" key="3">
    <source>
        <dbReference type="Proteomes" id="UP000238350"/>
    </source>
</evidence>
<protein>
    <submittedName>
        <fullName evidence="2">Uncharacterized protein</fullName>
    </submittedName>
</protein>
<dbReference type="InterPro" id="IPR016031">
    <property type="entry name" value="Trp_RNA-bd_attenuator-like_dom"/>
</dbReference>
<gene>
    <name evidence="2" type="ORF">B9G98_04510</name>
</gene>
<reference evidence="2 3" key="1">
    <citation type="submission" date="2017-04" db="EMBL/GenBank/DDBJ databases">
        <title>Genome sequencing of [Candida] sorbophila.</title>
        <authorList>
            <person name="Ahn J.O."/>
        </authorList>
    </citation>
    <scope>NUCLEOTIDE SEQUENCE [LARGE SCALE GENOMIC DNA]</scope>
    <source>
        <strain evidence="2 3">DS02</strain>
    </source>
</reference>
<name>A0A2T0FPH3_9ASCO</name>